<feature type="transmembrane region" description="Helical" evidence="11">
    <location>
        <begin position="12"/>
        <end position="28"/>
    </location>
</feature>
<feature type="transmembrane region" description="Helical" evidence="11">
    <location>
        <begin position="157"/>
        <end position="180"/>
    </location>
</feature>
<feature type="transmembrane region" description="Helical" evidence="11">
    <location>
        <begin position="370"/>
        <end position="393"/>
    </location>
</feature>
<feature type="domain" description="Cation/H+ exchanger transmembrane" evidence="12">
    <location>
        <begin position="40"/>
        <end position="286"/>
    </location>
</feature>
<dbReference type="Pfam" id="PF00999">
    <property type="entry name" value="Na_H_Exchanger"/>
    <property type="match status" value="1"/>
</dbReference>
<name>A0ABR1KJD5_9PEZI</name>
<feature type="compositionally biased region" description="Basic and acidic residues" evidence="10">
    <location>
        <begin position="425"/>
        <end position="434"/>
    </location>
</feature>
<evidence type="ECO:0000256" key="7">
    <source>
        <dbReference type="ARBA" id="ARBA00023065"/>
    </source>
</evidence>
<evidence type="ECO:0000313" key="13">
    <source>
        <dbReference type="EMBL" id="KAK7515824.1"/>
    </source>
</evidence>
<protein>
    <submittedName>
        <fullName evidence="13">Sodium/hydrogen exchanger family protein</fullName>
    </submittedName>
</protein>
<comment type="subcellular location">
    <subcellularLocation>
        <location evidence="1">Membrane</location>
        <topology evidence="1">Multi-pass membrane protein</topology>
    </subcellularLocation>
</comment>
<evidence type="ECO:0000256" key="9">
    <source>
        <dbReference type="ARBA" id="ARBA00023201"/>
    </source>
</evidence>
<feature type="transmembrane region" description="Helical" evidence="11">
    <location>
        <begin position="192"/>
        <end position="214"/>
    </location>
</feature>
<dbReference type="InterPro" id="IPR038770">
    <property type="entry name" value="Na+/solute_symporter_sf"/>
</dbReference>
<dbReference type="Gene3D" id="1.20.1530.20">
    <property type="match status" value="3"/>
</dbReference>
<feature type="region of interest" description="Disordered" evidence="10">
    <location>
        <begin position="425"/>
        <end position="499"/>
    </location>
</feature>
<feature type="compositionally biased region" description="Basic residues" evidence="10">
    <location>
        <begin position="435"/>
        <end position="445"/>
    </location>
</feature>
<dbReference type="PANTHER" id="PTHR43562">
    <property type="entry name" value="NAPA-TYPE SODIUM/HYDROGEN ANTIPORTER"/>
    <property type="match status" value="1"/>
</dbReference>
<keyword evidence="9" id="KW-0739">Sodium transport</keyword>
<evidence type="ECO:0000256" key="11">
    <source>
        <dbReference type="SAM" id="Phobius"/>
    </source>
</evidence>
<dbReference type="InterPro" id="IPR006153">
    <property type="entry name" value="Cation/H_exchanger_TM"/>
</dbReference>
<sequence length="591" mass="62911">MAASLPYHEPGIVTILIQSSFLLILNLINVIVDNTLYCGLLGQIFIGVAWGTPGAKWLDEKTEEVIVQLGYLGLILLVYEGGLSTSFASLKANLLLSIAVAITGIGLPIGLSFILQDLVGATPLQAFAAGSALCSTSLGTTFTVLSTSGLTKSRLGVVLTSAAMMDDVVGLVMVQVISNLGGSDVSFEATTVIRPVFVSLAFAVLTPLICHFIVKPCTLFLNQYREANPNGTLQKIFSQQYASFANHTLLLFALVAGGTYAGTSNLFTAYIAGACISWWDTELAHQPVKNCIQNASNKRKEPSAPADPRQIDSQSIFDANSVHSATPSHITGAAVYERLYQQAVERILKPLFFASIGFSIPISRMFSGRIVWRGIVYTLLMLLGKLACGLWLVRFSTSTHILERLKRLGFRAPCVTHWVGKTAPAEDARGEGKGKAKKQKQRQKHTITDENADAAQYGENATQEAKALAAAQPNAPSSSDSSALGPTASAPSSHITPSPTSPVSLYPGAIIGSAMVARGEIGFLISSVAQSRGVLSDEIYLVATWAIMLCTIIGPLAVGMLVRRVKGLQLGRDERLGGEGKRDVLGVWGVD</sequence>
<evidence type="ECO:0000259" key="12">
    <source>
        <dbReference type="Pfam" id="PF00999"/>
    </source>
</evidence>
<evidence type="ECO:0000256" key="5">
    <source>
        <dbReference type="ARBA" id="ARBA00022989"/>
    </source>
</evidence>
<keyword evidence="14" id="KW-1185">Reference proteome</keyword>
<feature type="compositionally biased region" description="Low complexity" evidence="10">
    <location>
        <begin position="459"/>
        <end position="499"/>
    </location>
</feature>
<reference evidence="13 14" key="1">
    <citation type="submission" date="2024-04" db="EMBL/GenBank/DDBJ databases">
        <title>Phyllosticta paracitricarpa is synonymous to the EU quarantine fungus P. citricarpa based on phylogenomic analyses.</title>
        <authorList>
            <consortium name="Lawrence Berkeley National Laboratory"/>
            <person name="Van Ingen-Buijs V.A."/>
            <person name="Van Westerhoven A.C."/>
            <person name="Haridas S."/>
            <person name="Skiadas P."/>
            <person name="Martin F."/>
            <person name="Groenewald J.Z."/>
            <person name="Crous P.W."/>
            <person name="Seidl M.F."/>
        </authorList>
    </citation>
    <scope>NUCLEOTIDE SEQUENCE [LARGE SCALE GENOMIC DNA]</scope>
    <source>
        <strain evidence="13 14">CBS 123371</strain>
    </source>
</reference>
<evidence type="ECO:0000256" key="2">
    <source>
        <dbReference type="ARBA" id="ARBA00022448"/>
    </source>
</evidence>
<evidence type="ECO:0000256" key="6">
    <source>
        <dbReference type="ARBA" id="ARBA00023053"/>
    </source>
</evidence>
<keyword evidence="6" id="KW-0915">Sodium</keyword>
<gene>
    <name evidence="13" type="ORF">IWZ03DRAFT_349340</name>
</gene>
<feature type="transmembrane region" description="Helical" evidence="11">
    <location>
        <begin position="94"/>
        <end position="114"/>
    </location>
</feature>
<dbReference type="PANTHER" id="PTHR43562:SF3">
    <property type="entry name" value="SODIUM ION_PROTON EXCHANGER (EUROFUNG)"/>
    <property type="match status" value="1"/>
</dbReference>
<evidence type="ECO:0000313" key="14">
    <source>
        <dbReference type="Proteomes" id="UP001363622"/>
    </source>
</evidence>
<organism evidence="13 14">
    <name type="scientific">Phyllosticta citriasiana</name>
    <dbReference type="NCBI Taxonomy" id="595635"/>
    <lineage>
        <taxon>Eukaryota</taxon>
        <taxon>Fungi</taxon>
        <taxon>Dikarya</taxon>
        <taxon>Ascomycota</taxon>
        <taxon>Pezizomycotina</taxon>
        <taxon>Dothideomycetes</taxon>
        <taxon>Dothideomycetes incertae sedis</taxon>
        <taxon>Botryosphaeriales</taxon>
        <taxon>Phyllostictaceae</taxon>
        <taxon>Phyllosticta</taxon>
    </lineage>
</organism>
<keyword evidence="8 11" id="KW-0472">Membrane</keyword>
<feature type="transmembrane region" description="Helical" evidence="11">
    <location>
        <begin position="65"/>
        <end position="82"/>
    </location>
</feature>
<evidence type="ECO:0000256" key="4">
    <source>
        <dbReference type="ARBA" id="ARBA00022692"/>
    </source>
</evidence>
<feature type="transmembrane region" description="Helical" evidence="11">
    <location>
        <begin position="126"/>
        <end position="145"/>
    </location>
</feature>
<feature type="transmembrane region" description="Helical" evidence="11">
    <location>
        <begin position="539"/>
        <end position="562"/>
    </location>
</feature>
<keyword evidence="4 11" id="KW-0812">Transmembrane</keyword>
<dbReference type="Proteomes" id="UP001363622">
    <property type="component" value="Unassembled WGS sequence"/>
</dbReference>
<keyword evidence="2" id="KW-0813">Transport</keyword>
<evidence type="ECO:0000256" key="3">
    <source>
        <dbReference type="ARBA" id="ARBA00022449"/>
    </source>
</evidence>
<comment type="caution">
    <text evidence="13">The sequence shown here is derived from an EMBL/GenBank/DDBJ whole genome shotgun (WGS) entry which is preliminary data.</text>
</comment>
<keyword evidence="5 11" id="KW-1133">Transmembrane helix</keyword>
<accession>A0ABR1KJD5</accession>
<proteinExistence type="predicted"/>
<evidence type="ECO:0000256" key="8">
    <source>
        <dbReference type="ARBA" id="ARBA00023136"/>
    </source>
</evidence>
<evidence type="ECO:0000256" key="1">
    <source>
        <dbReference type="ARBA" id="ARBA00004141"/>
    </source>
</evidence>
<dbReference type="EMBL" id="JBBPHU010000007">
    <property type="protein sequence ID" value="KAK7515824.1"/>
    <property type="molecule type" value="Genomic_DNA"/>
</dbReference>
<keyword evidence="3" id="KW-0050">Antiport</keyword>
<keyword evidence="7" id="KW-0406">Ion transport</keyword>
<feature type="transmembrane region" description="Helical" evidence="11">
    <location>
        <begin position="35"/>
        <end position="53"/>
    </location>
</feature>
<evidence type="ECO:0000256" key="10">
    <source>
        <dbReference type="SAM" id="MobiDB-lite"/>
    </source>
</evidence>